<feature type="transmembrane region" description="Helical" evidence="2">
    <location>
        <begin position="6"/>
        <end position="30"/>
    </location>
</feature>
<evidence type="ECO:0000256" key="2">
    <source>
        <dbReference type="SAM" id="Phobius"/>
    </source>
</evidence>
<feature type="compositionally biased region" description="Polar residues" evidence="1">
    <location>
        <begin position="93"/>
        <end position="107"/>
    </location>
</feature>
<feature type="region of interest" description="Disordered" evidence="1">
    <location>
        <begin position="88"/>
        <end position="107"/>
    </location>
</feature>
<proteinExistence type="predicted"/>
<keyword evidence="4" id="KW-1185">Reference proteome</keyword>
<feature type="transmembrane region" description="Helical" evidence="2">
    <location>
        <begin position="37"/>
        <end position="55"/>
    </location>
</feature>
<keyword evidence="2" id="KW-0812">Transmembrane</keyword>
<dbReference type="AlphaFoldDB" id="A0A6B8W2J9"/>
<protein>
    <submittedName>
        <fullName evidence="3">Uncharacterized protein</fullName>
    </submittedName>
</protein>
<dbReference type="Proteomes" id="UP000427071">
    <property type="component" value="Chromosome"/>
</dbReference>
<evidence type="ECO:0000313" key="4">
    <source>
        <dbReference type="Proteomes" id="UP000427071"/>
    </source>
</evidence>
<keyword evidence="2" id="KW-0472">Membrane</keyword>
<evidence type="ECO:0000256" key="1">
    <source>
        <dbReference type="SAM" id="MobiDB-lite"/>
    </source>
</evidence>
<reference evidence="4" key="1">
    <citation type="submission" date="2019-11" db="EMBL/GenBank/DDBJ databases">
        <title>Complete genome sequence of Corynebacterium kalinowskii 1959, a novel Corynebacterium species isolated from soil of a small paddock in Vilsendorf, Germany.</title>
        <authorList>
            <person name="Schaffert L."/>
            <person name="Ruwe M."/>
            <person name="Milse J."/>
            <person name="Hanuschka K."/>
            <person name="Ortseifen V."/>
            <person name="Droste J."/>
            <person name="Brandt D."/>
            <person name="Schlueter L."/>
            <person name="Kutter Y."/>
            <person name="Vinke S."/>
            <person name="Viehoefer P."/>
            <person name="Jacob L."/>
            <person name="Luebke N.-C."/>
            <person name="Schulte-Berndt E."/>
            <person name="Hain C."/>
            <person name="Linder M."/>
            <person name="Schmidt P."/>
            <person name="Wollenschlaeger L."/>
            <person name="Luttermann T."/>
            <person name="Thieme E."/>
            <person name="Hassa J."/>
            <person name="Haak M."/>
            <person name="Wittchen M."/>
            <person name="Mentz A."/>
            <person name="Persicke M."/>
            <person name="Busche T."/>
            <person name="Ruckert C."/>
        </authorList>
    </citation>
    <scope>NUCLEOTIDE SEQUENCE [LARGE SCALE GENOMIC DNA]</scope>
    <source>
        <strain evidence="4">1959</strain>
    </source>
</reference>
<feature type="transmembrane region" description="Helical" evidence="2">
    <location>
        <begin position="61"/>
        <end position="80"/>
    </location>
</feature>
<accession>A0A6B8W2J9</accession>
<dbReference type="KEGG" id="ckw:CKALI_04850"/>
<keyword evidence="2" id="KW-1133">Transmembrane helix</keyword>
<gene>
    <name evidence="3" type="ORF">CKALI_04850</name>
</gene>
<dbReference type="EMBL" id="CP046452">
    <property type="protein sequence ID" value="QGU01848.1"/>
    <property type="molecule type" value="Genomic_DNA"/>
</dbReference>
<sequence length="107" mass="11958">MLYLYLIAGVLISLGLTLSCKVIDWFVAALRGARPVITPRLIVIGHTVLVMLALVENRHPLVIIEMGVFLATGLLISWVGRKFSPDSRYMKPDSQSRAFTTMSKRDK</sequence>
<evidence type="ECO:0000313" key="3">
    <source>
        <dbReference type="EMBL" id="QGU01848.1"/>
    </source>
</evidence>
<name>A0A6B8W2J9_9CORY</name>
<organism evidence="3 4">
    <name type="scientific">Corynebacterium kalinowskii</name>
    <dbReference type="NCBI Taxonomy" id="2675216"/>
    <lineage>
        <taxon>Bacteria</taxon>
        <taxon>Bacillati</taxon>
        <taxon>Actinomycetota</taxon>
        <taxon>Actinomycetes</taxon>
        <taxon>Mycobacteriales</taxon>
        <taxon>Corynebacteriaceae</taxon>
        <taxon>Corynebacterium</taxon>
    </lineage>
</organism>